<evidence type="ECO:0000313" key="2">
    <source>
        <dbReference type="EMBL" id="GGF59721.1"/>
    </source>
</evidence>
<comment type="caution">
    <text evidence="2">The sequence shown here is derived from an EMBL/GenBank/DDBJ whole genome shotgun (WGS) entry which is preliminary data.</text>
</comment>
<keyword evidence="1" id="KW-0732">Signal</keyword>
<keyword evidence="3" id="KW-1185">Reference proteome</keyword>
<gene>
    <name evidence="2" type="ORF">GCM10007301_19330</name>
</gene>
<name>A0A917FBG7_9HYPH</name>
<dbReference type="Proteomes" id="UP000606044">
    <property type="component" value="Unassembled WGS sequence"/>
</dbReference>
<dbReference type="AlphaFoldDB" id="A0A917FBG7"/>
<protein>
    <submittedName>
        <fullName evidence="2">Uncharacterized protein</fullName>
    </submittedName>
</protein>
<proteinExistence type="predicted"/>
<feature type="chain" id="PRO_5037252305" evidence="1">
    <location>
        <begin position="22"/>
        <end position="116"/>
    </location>
</feature>
<dbReference type="EMBL" id="BMCT01000002">
    <property type="protein sequence ID" value="GGF59721.1"/>
    <property type="molecule type" value="Genomic_DNA"/>
</dbReference>
<evidence type="ECO:0000313" key="3">
    <source>
        <dbReference type="Proteomes" id="UP000606044"/>
    </source>
</evidence>
<dbReference type="RefSeq" id="WP_188577875.1">
    <property type="nucleotide sequence ID" value="NZ_BMCT01000002.1"/>
</dbReference>
<accession>A0A917FBG7</accession>
<sequence length="116" mass="12135">MKTLWGVALAALVLGAGPSLAADFNRPAYAPRVKAPTCAQGCQQPSVVVQQPQQQAIIVQAPPPVPVAPEIIIAPPTAPLVYAAPGPVLFYPQPPRYYGPPPIPGPISGGVQLWNW</sequence>
<reference evidence="2" key="2">
    <citation type="submission" date="2020-09" db="EMBL/GenBank/DDBJ databases">
        <authorList>
            <person name="Sun Q."/>
            <person name="Sedlacek I."/>
        </authorList>
    </citation>
    <scope>NUCLEOTIDE SEQUENCE</scope>
    <source>
        <strain evidence="2">CCM 7897</strain>
    </source>
</reference>
<feature type="signal peptide" evidence="1">
    <location>
        <begin position="1"/>
        <end position="21"/>
    </location>
</feature>
<organism evidence="2 3">
    <name type="scientific">Azorhizobium oxalatiphilum</name>
    <dbReference type="NCBI Taxonomy" id="980631"/>
    <lineage>
        <taxon>Bacteria</taxon>
        <taxon>Pseudomonadati</taxon>
        <taxon>Pseudomonadota</taxon>
        <taxon>Alphaproteobacteria</taxon>
        <taxon>Hyphomicrobiales</taxon>
        <taxon>Xanthobacteraceae</taxon>
        <taxon>Azorhizobium</taxon>
    </lineage>
</organism>
<evidence type="ECO:0000256" key="1">
    <source>
        <dbReference type="SAM" id="SignalP"/>
    </source>
</evidence>
<reference evidence="2" key="1">
    <citation type="journal article" date="2014" name="Int. J. Syst. Evol. Microbiol.">
        <title>Complete genome sequence of Corynebacterium casei LMG S-19264T (=DSM 44701T), isolated from a smear-ripened cheese.</title>
        <authorList>
            <consortium name="US DOE Joint Genome Institute (JGI-PGF)"/>
            <person name="Walter F."/>
            <person name="Albersmeier A."/>
            <person name="Kalinowski J."/>
            <person name="Ruckert C."/>
        </authorList>
    </citation>
    <scope>NUCLEOTIDE SEQUENCE</scope>
    <source>
        <strain evidence="2">CCM 7897</strain>
    </source>
</reference>